<dbReference type="CDD" id="cd00075">
    <property type="entry name" value="HATPase"/>
    <property type="match status" value="1"/>
</dbReference>
<dbReference type="InterPro" id="IPR035965">
    <property type="entry name" value="PAS-like_dom_sf"/>
</dbReference>
<keyword evidence="7" id="KW-0472">Membrane</keyword>
<evidence type="ECO:0000256" key="5">
    <source>
        <dbReference type="ARBA" id="ARBA00022777"/>
    </source>
</evidence>
<dbReference type="SMART" id="SM00388">
    <property type="entry name" value="HisKA"/>
    <property type="match status" value="1"/>
</dbReference>
<evidence type="ECO:0000259" key="8">
    <source>
        <dbReference type="PROSITE" id="PS50109"/>
    </source>
</evidence>
<keyword evidence="7" id="KW-1133">Transmembrane helix</keyword>
<dbReference type="SUPFAM" id="SSF53850">
    <property type="entry name" value="Periplasmic binding protein-like II"/>
    <property type="match status" value="1"/>
</dbReference>
<dbReference type="CDD" id="cd00082">
    <property type="entry name" value="HisKA"/>
    <property type="match status" value="1"/>
</dbReference>
<keyword evidence="6" id="KW-0902">Two-component regulatory system</keyword>
<dbReference type="SUPFAM" id="SSF47384">
    <property type="entry name" value="Homodimeric domain of signal transducing histidine kinase"/>
    <property type="match status" value="1"/>
</dbReference>
<dbReference type="InterPro" id="IPR036097">
    <property type="entry name" value="HisK_dim/P_sf"/>
</dbReference>
<dbReference type="Pfam" id="PF00512">
    <property type="entry name" value="HisKA"/>
    <property type="match status" value="1"/>
</dbReference>
<dbReference type="OrthoDB" id="9796457at2"/>
<dbReference type="InterPro" id="IPR000700">
    <property type="entry name" value="PAS-assoc_C"/>
</dbReference>
<dbReference type="CDD" id="cd00130">
    <property type="entry name" value="PAS"/>
    <property type="match status" value="1"/>
</dbReference>
<dbReference type="Proteomes" id="UP000199452">
    <property type="component" value="Unassembled WGS sequence"/>
</dbReference>
<dbReference type="SMART" id="SM00387">
    <property type="entry name" value="HATPase_c"/>
    <property type="match status" value="1"/>
</dbReference>
<dbReference type="Gene3D" id="3.30.450.20">
    <property type="entry name" value="PAS domain"/>
    <property type="match status" value="1"/>
</dbReference>
<evidence type="ECO:0000313" key="11">
    <source>
        <dbReference type="EMBL" id="SDD19356.1"/>
    </source>
</evidence>
<keyword evidence="7" id="KW-0812">Transmembrane</keyword>
<comment type="catalytic activity">
    <reaction evidence="1">
        <text>ATP + protein L-histidine = ADP + protein N-phospho-L-histidine.</text>
        <dbReference type="EC" id="2.7.13.3"/>
    </reaction>
</comment>
<organism evidence="11 12">
    <name type="scientific">Williamwhitmania taraxaci</name>
    <dbReference type="NCBI Taxonomy" id="1640674"/>
    <lineage>
        <taxon>Bacteria</taxon>
        <taxon>Pseudomonadati</taxon>
        <taxon>Bacteroidota</taxon>
        <taxon>Bacteroidia</taxon>
        <taxon>Bacteroidales</taxon>
        <taxon>Williamwhitmaniaceae</taxon>
        <taxon>Williamwhitmania</taxon>
    </lineage>
</organism>
<dbReference type="PROSITE" id="PS50109">
    <property type="entry name" value="HIS_KIN"/>
    <property type="match status" value="1"/>
</dbReference>
<evidence type="ECO:0000256" key="4">
    <source>
        <dbReference type="ARBA" id="ARBA00022679"/>
    </source>
</evidence>
<dbReference type="InterPro" id="IPR001638">
    <property type="entry name" value="Solute-binding_3/MltF_N"/>
</dbReference>
<evidence type="ECO:0000256" key="6">
    <source>
        <dbReference type="ARBA" id="ARBA00023012"/>
    </source>
</evidence>
<feature type="domain" description="PAS" evidence="9">
    <location>
        <begin position="309"/>
        <end position="381"/>
    </location>
</feature>
<keyword evidence="5" id="KW-0418">Kinase</keyword>
<dbReference type="InterPro" id="IPR001610">
    <property type="entry name" value="PAC"/>
</dbReference>
<gene>
    <name evidence="11" type="ORF">SAMN05216323_11004</name>
</gene>
<keyword evidence="4" id="KW-0808">Transferase</keyword>
<dbReference type="Gene3D" id="3.30.565.10">
    <property type="entry name" value="Histidine kinase-like ATPase, C-terminal domain"/>
    <property type="match status" value="1"/>
</dbReference>
<keyword evidence="12" id="KW-1185">Reference proteome</keyword>
<evidence type="ECO:0000259" key="9">
    <source>
        <dbReference type="PROSITE" id="PS50112"/>
    </source>
</evidence>
<dbReference type="PANTHER" id="PTHR43711">
    <property type="entry name" value="TWO-COMPONENT HISTIDINE KINASE"/>
    <property type="match status" value="1"/>
</dbReference>
<accession>A0A1G6ST01</accession>
<dbReference type="NCBIfam" id="TIGR00229">
    <property type="entry name" value="sensory_box"/>
    <property type="match status" value="1"/>
</dbReference>
<dbReference type="InterPro" id="IPR013655">
    <property type="entry name" value="PAS_fold_3"/>
</dbReference>
<dbReference type="AlphaFoldDB" id="A0A1G6ST01"/>
<dbReference type="Pfam" id="PF00497">
    <property type="entry name" value="SBP_bac_3"/>
    <property type="match status" value="1"/>
</dbReference>
<evidence type="ECO:0000256" key="7">
    <source>
        <dbReference type="SAM" id="Phobius"/>
    </source>
</evidence>
<protein>
    <recommendedName>
        <fullName evidence="2">histidine kinase</fullName>
        <ecNumber evidence="2">2.7.13.3</ecNumber>
    </recommendedName>
</protein>
<feature type="transmembrane region" description="Helical" evidence="7">
    <location>
        <begin position="272"/>
        <end position="295"/>
    </location>
</feature>
<dbReference type="PANTHER" id="PTHR43711:SF31">
    <property type="entry name" value="HISTIDINE KINASE"/>
    <property type="match status" value="1"/>
</dbReference>
<dbReference type="SMART" id="SM00062">
    <property type="entry name" value="PBPb"/>
    <property type="match status" value="1"/>
</dbReference>
<feature type="domain" description="PAC" evidence="10">
    <location>
        <begin position="384"/>
        <end position="436"/>
    </location>
</feature>
<dbReference type="Pfam" id="PF02518">
    <property type="entry name" value="HATPase_c"/>
    <property type="match status" value="1"/>
</dbReference>
<proteinExistence type="predicted"/>
<dbReference type="EC" id="2.7.13.3" evidence="2"/>
<dbReference type="PROSITE" id="PS50112">
    <property type="entry name" value="PAS"/>
    <property type="match status" value="1"/>
</dbReference>
<dbReference type="Pfam" id="PF08447">
    <property type="entry name" value="PAS_3"/>
    <property type="match status" value="1"/>
</dbReference>
<keyword evidence="3" id="KW-0597">Phosphoprotein</keyword>
<dbReference type="PRINTS" id="PR00344">
    <property type="entry name" value="BCTRLSENSOR"/>
</dbReference>
<evidence type="ECO:0000256" key="3">
    <source>
        <dbReference type="ARBA" id="ARBA00022553"/>
    </source>
</evidence>
<dbReference type="SUPFAM" id="SSF55785">
    <property type="entry name" value="PYP-like sensor domain (PAS domain)"/>
    <property type="match status" value="1"/>
</dbReference>
<dbReference type="InterPro" id="IPR003594">
    <property type="entry name" value="HATPase_dom"/>
</dbReference>
<dbReference type="InterPro" id="IPR004358">
    <property type="entry name" value="Sig_transdc_His_kin-like_C"/>
</dbReference>
<dbReference type="STRING" id="1640674.SAMN05216323_11004"/>
<dbReference type="InterPro" id="IPR036890">
    <property type="entry name" value="HATPase_C_sf"/>
</dbReference>
<dbReference type="Gene3D" id="1.10.287.130">
    <property type="match status" value="1"/>
</dbReference>
<reference evidence="11 12" key="1">
    <citation type="submission" date="2016-09" db="EMBL/GenBank/DDBJ databases">
        <authorList>
            <person name="Capua I."/>
            <person name="De Benedictis P."/>
            <person name="Joannis T."/>
            <person name="Lombin L.H."/>
            <person name="Cattoli G."/>
        </authorList>
    </citation>
    <scope>NUCLEOTIDE SEQUENCE [LARGE SCALE GENOMIC DNA]</scope>
    <source>
        <strain evidence="11 12">A7P-90m</strain>
    </source>
</reference>
<evidence type="ECO:0000256" key="2">
    <source>
        <dbReference type="ARBA" id="ARBA00012438"/>
    </source>
</evidence>
<dbReference type="InterPro" id="IPR050736">
    <property type="entry name" value="Sensor_HK_Regulatory"/>
</dbReference>
<dbReference type="InterPro" id="IPR005467">
    <property type="entry name" value="His_kinase_dom"/>
</dbReference>
<dbReference type="InterPro" id="IPR000014">
    <property type="entry name" value="PAS"/>
</dbReference>
<dbReference type="SMART" id="SM00086">
    <property type="entry name" value="PAC"/>
    <property type="match status" value="1"/>
</dbReference>
<evidence type="ECO:0000256" key="1">
    <source>
        <dbReference type="ARBA" id="ARBA00000085"/>
    </source>
</evidence>
<dbReference type="GO" id="GO:0000155">
    <property type="term" value="F:phosphorelay sensor kinase activity"/>
    <property type="evidence" value="ECO:0007669"/>
    <property type="project" value="InterPro"/>
</dbReference>
<dbReference type="PROSITE" id="PS50113">
    <property type="entry name" value="PAC"/>
    <property type="match status" value="1"/>
</dbReference>
<dbReference type="EMBL" id="FMYP01000100">
    <property type="protein sequence ID" value="SDD19356.1"/>
    <property type="molecule type" value="Genomic_DNA"/>
</dbReference>
<evidence type="ECO:0000259" key="10">
    <source>
        <dbReference type="PROSITE" id="PS50113"/>
    </source>
</evidence>
<name>A0A1G6ST01_9BACT</name>
<dbReference type="InterPro" id="IPR003661">
    <property type="entry name" value="HisK_dim/P_dom"/>
</dbReference>
<feature type="domain" description="Histidine kinase" evidence="8">
    <location>
        <begin position="454"/>
        <end position="668"/>
    </location>
</feature>
<evidence type="ECO:0000313" key="12">
    <source>
        <dbReference type="Proteomes" id="UP000199452"/>
    </source>
</evidence>
<dbReference type="Gene3D" id="3.40.190.10">
    <property type="entry name" value="Periplasmic binding protein-like II"/>
    <property type="match status" value="2"/>
</dbReference>
<sequence>MVSGKFFRVICFVAQLGFVLVVDVIAAPIVAEASSDSGYVYKVGLPNVPGVMYRCADGTPGGFSVELVQHLLDDEHIRYVWVDGSWADLFEKVKKGEIDILPGTQVSAERKAHLDFLSNRFYTMWSELYVGKHVKFHGLNDLRGKRIGLIRNDNNGIGFVNYVAEFQLEFTPVSYESHKDAVEALIRNEIYAVAGPSPSLFGAMLNDVQSAGIFFNPTDLNIGFTKGKHKAIMAKMNRRLIQYMGSETSIYAKLLSKYGLVNVSKTWQHIPLWLTIFLYSLVGAFFIVAVFVLILRIQVSRKTLQLREKEFLMAKVLDLGEMGVWGFDVATQNYFWSKEIYAMTGYSMEDISDLNNHIIGSFHPDDRANVLTALARTIATGANMDVEFRATSKNGGYVFLRVIGTVAMDKVGKPQRVLGICHNVTNQKNYESTLLGALSKAEESERLKSAFLANVSHEIRTPLNAIVGFSSLLAENQMKEEKRLIYSNVIVSQSNTLLTLINDIIDLAKIEAGVMSIHADFEVRAQSFLTDVYASHKLLCPEHINLILSIPPECKKLSIKVDEIRVRQILNNFVTNAFKYADPGDVILGVKLDDERQRIELYVKDSGPGIDPLQHSSIFNRFYKLNQFSQGPGLGLSIAKSLADLLGGEVSLRSAVGEGSEFVLSIKL</sequence>
<dbReference type="SUPFAM" id="SSF55874">
    <property type="entry name" value="ATPase domain of HSP90 chaperone/DNA topoisomerase II/histidine kinase"/>
    <property type="match status" value="1"/>
</dbReference>
<dbReference type="RefSeq" id="WP_092440899.1">
    <property type="nucleotide sequence ID" value="NZ_FMYP01000100.1"/>
</dbReference>